<accession>A0A0B6XV48</accession>
<feature type="non-terminal residue" evidence="1">
    <location>
        <position position="1"/>
    </location>
</feature>
<feature type="non-terminal residue" evidence="1">
    <location>
        <position position="92"/>
    </location>
</feature>
<sequence>ETFEFDFGMYTKSILVKRDSSDVIEKIKVSPTIGNREILDMQKRDKTTNAVLTDEGLLIISPVTEKDLGEYFIDENDFERLYPIFIKPYIKV</sequence>
<proteinExistence type="predicted"/>
<evidence type="ECO:0000313" key="1">
    <source>
        <dbReference type="EMBL" id="CEK47887.1"/>
    </source>
</evidence>
<organism evidence="1">
    <name type="scientific">Arion vulgaris</name>
    <dbReference type="NCBI Taxonomy" id="1028688"/>
    <lineage>
        <taxon>Eukaryota</taxon>
        <taxon>Metazoa</taxon>
        <taxon>Spiralia</taxon>
        <taxon>Lophotrochozoa</taxon>
        <taxon>Mollusca</taxon>
        <taxon>Gastropoda</taxon>
        <taxon>Heterobranchia</taxon>
        <taxon>Euthyneura</taxon>
        <taxon>Panpulmonata</taxon>
        <taxon>Eupulmonata</taxon>
        <taxon>Stylommatophora</taxon>
        <taxon>Helicina</taxon>
        <taxon>Arionoidea</taxon>
        <taxon>Arionidae</taxon>
        <taxon>Arion</taxon>
    </lineage>
</organism>
<name>A0A0B6XV48_9EUPU</name>
<gene>
    <name evidence="1" type="primary">ORF2546</name>
</gene>
<dbReference type="AlphaFoldDB" id="A0A0B6XV48"/>
<reference evidence="1" key="1">
    <citation type="submission" date="2014-12" db="EMBL/GenBank/DDBJ databases">
        <title>Insight into the proteome of Arion vulgaris.</title>
        <authorList>
            <person name="Aradska J."/>
            <person name="Bulat T."/>
            <person name="Smidak R."/>
            <person name="Sarate P."/>
            <person name="Gangsoo J."/>
            <person name="Sialana F."/>
            <person name="Bilban M."/>
            <person name="Lubec G."/>
        </authorList>
    </citation>
    <scope>NUCLEOTIDE SEQUENCE</scope>
    <source>
        <tissue evidence="1">Skin</tissue>
    </source>
</reference>
<dbReference type="EMBL" id="HACG01001022">
    <property type="protein sequence ID" value="CEK47887.1"/>
    <property type="molecule type" value="Transcribed_RNA"/>
</dbReference>
<protein>
    <submittedName>
        <fullName evidence="1">Uncharacterized protein</fullName>
    </submittedName>
</protein>